<keyword evidence="2" id="KW-1133">Transmembrane helix</keyword>
<evidence type="ECO:0000256" key="2">
    <source>
        <dbReference type="SAM" id="Phobius"/>
    </source>
</evidence>
<keyword evidence="1 2" id="KW-0472">Membrane</keyword>
<evidence type="ECO:0000313" key="3">
    <source>
        <dbReference type="EMBL" id="PSF07111.1"/>
    </source>
</evidence>
<keyword evidence="4" id="KW-1185">Reference proteome</keyword>
<dbReference type="RefSeq" id="WP_106762363.1">
    <property type="nucleotide sequence ID" value="NZ_PXNP01000076.1"/>
</dbReference>
<dbReference type="GO" id="GO:0005886">
    <property type="term" value="C:plasma membrane"/>
    <property type="evidence" value="ECO:0007669"/>
    <property type="project" value="UniProtKB-SubCell"/>
</dbReference>
<feature type="transmembrane region" description="Helical" evidence="2">
    <location>
        <begin position="12"/>
        <end position="30"/>
    </location>
</feature>
<organism evidence="3 4">
    <name type="scientific">Marinobacter fuscus</name>
    <dbReference type="NCBI Taxonomy" id="2109942"/>
    <lineage>
        <taxon>Bacteria</taxon>
        <taxon>Pseudomonadati</taxon>
        <taxon>Pseudomonadota</taxon>
        <taxon>Gammaproteobacteria</taxon>
        <taxon>Pseudomonadales</taxon>
        <taxon>Marinobacteraceae</taxon>
        <taxon>Marinobacter</taxon>
    </lineage>
</organism>
<comment type="caution">
    <text evidence="3">The sequence shown here is derived from an EMBL/GenBank/DDBJ whole genome shotgun (WGS) entry which is preliminary data.</text>
</comment>
<dbReference type="PANTHER" id="PTHR35813">
    <property type="entry name" value="INNER MEMBRANE PROTEIN YBAN"/>
    <property type="match status" value="1"/>
</dbReference>
<dbReference type="PANTHER" id="PTHR35813:SF1">
    <property type="entry name" value="INNER MEMBRANE PROTEIN YBAN"/>
    <property type="match status" value="1"/>
</dbReference>
<keyword evidence="2" id="KW-0812">Transmembrane</keyword>
<dbReference type="EMBL" id="PXNP01000076">
    <property type="protein sequence ID" value="PSF07111.1"/>
    <property type="molecule type" value="Genomic_DNA"/>
</dbReference>
<gene>
    <name evidence="3" type="ORF">C7H09_09920</name>
</gene>
<keyword evidence="1" id="KW-0997">Cell inner membrane</keyword>
<feature type="transmembrane region" description="Helical" evidence="2">
    <location>
        <begin position="100"/>
        <end position="118"/>
    </location>
</feature>
<proteinExistence type="predicted"/>
<dbReference type="AlphaFoldDB" id="A0A2T1KAD5"/>
<dbReference type="PIRSF" id="PIRSF016789">
    <property type="entry name" value="DUF454"/>
    <property type="match status" value="1"/>
</dbReference>
<comment type="subcellular location">
    <subcellularLocation>
        <location evidence="1">Cell inner membrane</location>
        <topology evidence="1">Multi-pass membrane protein</topology>
    </subcellularLocation>
</comment>
<sequence length="122" mass="13139">MAVQPGRTGFRILAYISVAIAAVGVVLPLLPTTPFVILAAFFASKGSPAFAAWLEGHPTFGPAIEEWRLRRAIPRKAKVLSCSMMLISWLLLAWLGFPVFVLATSGLCMAAVAVYILSRASY</sequence>
<protein>
    <recommendedName>
        <fullName evidence="1">Inner membrane protein</fullName>
    </recommendedName>
</protein>
<accession>A0A2T1KAD5</accession>
<name>A0A2T1KAD5_9GAMM</name>
<keyword evidence="1" id="KW-1003">Cell membrane</keyword>
<evidence type="ECO:0000313" key="4">
    <source>
        <dbReference type="Proteomes" id="UP000239866"/>
    </source>
</evidence>
<dbReference type="InterPro" id="IPR007401">
    <property type="entry name" value="DUF454"/>
</dbReference>
<dbReference type="Pfam" id="PF04304">
    <property type="entry name" value="DUF454"/>
    <property type="match status" value="1"/>
</dbReference>
<dbReference type="Proteomes" id="UP000239866">
    <property type="component" value="Unassembled WGS sequence"/>
</dbReference>
<dbReference type="OrthoDB" id="9816293at2"/>
<reference evidence="3 4" key="1">
    <citation type="submission" date="2018-03" db="EMBL/GenBank/DDBJ databases">
        <title>Marinobacter brunus sp. nov., a marine bacterium of Gamma-proteobacteria isolated from the surface seawater of the South China Sea.</title>
        <authorList>
            <person name="Cheng H."/>
            <person name="Wu Y.-H."/>
            <person name="Xamxidin M."/>
            <person name="Xu X.-W."/>
        </authorList>
    </citation>
    <scope>NUCLEOTIDE SEQUENCE [LARGE SCALE GENOMIC DNA]</scope>
    <source>
        <strain evidence="3 4">NH169-3</strain>
    </source>
</reference>
<evidence type="ECO:0000256" key="1">
    <source>
        <dbReference type="PIRNR" id="PIRNR016789"/>
    </source>
</evidence>